<dbReference type="OrthoDB" id="287932at2"/>
<dbReference type="EMBL" id="SMZO01000045">
    <property type="protein sequence ID" value="TDL85441.1"/>
    <property type="molecule type" value="Genomic_DNA"/>
</dbReference>
<keyword evidence="2" id="KW-0503">Monooxygenase</keyword>
<accession>A0A4R6AM79</accession>
<evidence type="ECO:0000259" key="1">
    <source>
        <dbReference type="PROSITE" id="PS51725"/>
    </source>
</evidence>
<evidence type="ECO:0000313" key="2">
    <source>
        <dbReference type="EMBL" id="TDL85441.1"/>
    </source>
</evidence>
<keyword evidence="3" id="KW-1185">Reference proteome</keyword>
<sequence>MIPGCTIIGTVVAKPETRAELQEILAAQVVPTRAEAGCLNYDFHADARDPCVFVFYENWRTQQDLDEHLTKPHLKPLFDRQGELLARPVEIRHLTMLSDFAS</sequence>
<name>A0A4R6AM79_9RHOB</name>
<keyword evidence="2" id="KW-0560">Oxidoreductase</keyword>
<dbReference type="Proteomes" id="UP000294562">
    <property type="component" value="Unassembled WGS sequence"/>
</dbReference>
<dbReference type="GO" id="GO:0004497">
    <property type="term" value="F:monooxygenase activity"/>
    <property type="evidence" value="ECO:0007669"/>
    <property type="project" value="UniProtKB-KW"/>
</dbReference>
<dbReference type="Gene3D" id="3.30.70.100">
    <property type="match status" value="1"/>
</dbReference>
<dbReference type="Pfam" id="PF03992">
    <property type="entry name" value="ABM"/>
    <property type="match status" value="1"/>
</dbReference>
<dbReference type="PANTHER" id="PTHR33336:SF3">
    <property type="entry name" value="ABM DOMAIN-CONTAINING PROTEIN"/>
    <property type="match status" value="1"/>
</dbReference>
<protein>
    <submittedName>
        <fullName evidence="2">Antibiotic biosynthesis monooxygenase</fullName>
    </submittedName>
</protein>
<dbReference type="PROSITE" id="PS51725">
    <property type="entry name" value="ABM"/>
    <property type="match status" value="1"/>
</dbReference>
<organism evidence="2 3">
    <name type="scientific">Meridianimarinicoccus aquatilis</name>
    <dbReference type="NCBI Taxonomy" id="2552766"/>
    <lineage>
        <taxon>Bacteria</taxon>
        <taxon>Pseudomonadati</taxon>
        <taxon>Pseudomonadota</taxon>
        <taxon>Alphaproteobacteria</taxon>
        <taxon>Rhodobacterales</taxon>
        <taxon>Paracoccaceae</taxon>
        <taxon>Meridianimarinicoccus</taxon>
    </lineage>
</organism>
<gene>
    <name evidence="2" type="ORF">E2L05_15760</name>
</gene>
<dbReference type="SUPFAM" id="SSF54909">
    <property type="entry name" value="Dimeric alpha+beta barrel"/>
    <property type="match status" value="1"/>
</dbReference>
<feature type="domain" description="ABM" evidence="1">
    <location>
        <begin position="5"/>
        <end position="94"/>
    </location>
</feature>
<evidence type="ECO:0000313" key="3">
    <source>
        <dbReference type="Proteomes" id="UP000294562"/>
    </source>
</evidence>
<comment type="caution">
    <text evidence="2">The sequence shown here is derived from an EMBL/GenBank/DDBJ whole genome shotgun (WGS) entry which is preliminary data.</text>
</comment>
<dbReference type="RefSeq" id="WP_133343834.1">
    <property type="nucleotide sequence ID" value="NZ_SMZO01000045.1"/>
</dbReference>
<dbReference type="InterPro" id="IPR007138">
    <property type="entry name" value="ABM_dom"/>
</dbReference>
<dbReference type="InterPro" id="IPR011008">
    <property type="entry name" value="Dimeric_a/b-barrel"/>
</dbReference>
<reference evidence="2 3" key="1">
    <citation type="submission" date="2019-03" db="EMBL/GenBank/DDBJ databases">
        <title>Rhodobacteraceae bacterium SM1902, a new member of the family Rhodobacteraceae isolated from Yantai.</title>
        <authorList>
            <person name="Sun Y."/>
        </authorList>
    </citation>
    <scope>NUCLEOTIDE SEQUENCE [LARGE SCALE GENOMIC DNA]</scope>
    <source>
        <strain evidence="2 3">SM1902</strain>
    </source>
</reference>
<dbReference type="InterPro" id="IPR050744">
    <property type="entry name" value="AI-2_Isomerase_LsrG"/>
</dbReference>
<dbReference type="PANTHER" id="PTHR33336">
    <property type="entry name" value="QUINOL MONOOXYGENASE YGIN-RELATED"/>
    <property type="match status" value="1"/>
</dbReference>
<proteinExistence type="predicted"/>
<dbReference type="AlphaFoldDB" id="A0A4R6AM79"/>